<sequence>MKFDPSAIRVAQDPPPFALSKDEKKALAGILTPLLGGSIFVAVLACVCFMAWNEPADSQGLSLVEKQTVTYACGALILATFTMIVLSVRAAFRGTRSPSSNSAEFNPTGQRVAA</sequence>
<evidence type="ECO:0000313" key="4">
    <source>
        <dbReference type="Proteomes" id="UP000320176"/>
    </source>
</evidence>
<feature type="region of interest" description="Disordered" evidence="1">
    <location>
        <begin position="94"/>
        <end position="114"/>
    </location>
</feature>
<evidence type="ECO:0000256" key="1">
    <source>
        <dbReference type="SAM" id="MobiDB-lite"/>
    </source>
</evidence>
<protein>
    <submittedName>
        <fullName evidence="3">Uncharacterized protein</fullName>
    </submittedName>
</protein>
<accession>A0A5C6AUK0</accession>
<evidence type="ECO:0000313" key="3">
    <source>
        <dbReference type="EMBL" id="TWU02692.1"/>
    </source>
</evidence>
<feature type="compositionally biased region" description="Polar residues" evidence="1">
    <location>
        <begin position="96"/>
        <end position="114"/>
    </location>
</feature>
<dbReference type="Proteomes" id="UP000320176">
    <property type="component" value="Unassembled WGS sequence"/>
</dbReference>
<keyword evidence="2" id="KW-1133">Transmembrane helix</keyword>
<dbReference type="RefSeq" id="WP_146520972.1">
    <property type="nucleotide sequence ID" value="NZ_CP151726.1"/>
</dbReference>
<evidence type="ECO:0000256" key="2">
    <source>
        <dbReference type="SAM" id="Phobius"/>
    </source>
</evidence>
<gene>
    <name evidence="3" type="ORF">Pla52n_37500</name>
</gene>
<organism evidence="3 4">
    <name type="scientific">Stieleria varia</name>
    <dbReference type="NCBI Taxonomy" id="2528005"/>
    <lineage>
        <taxon>Bacteria</taxon>
        <taxon>Pseudomonadati</taxon>
        <taxon>Planctomycetota</taxon>
        <taxon>Planctomycetia</taxon>
        <taxon>Pirellulales</taxon>
        <taxon>Pirellulaceae</taxon>
        <taxon>Stieleria</taxon>
    </lineage>
</organism>
<proteinExistence type="predicted"/>
<feature type="transmembrane region" description="Helical" evidence="2">
    <location>
        <begin position="26"/>
        <end position="52"/>
    </location>
</feature>
<dbReference type="EMBL" id="SJPN01000004">
    <property type="protein sequence ID" value="TWU02692.1"/>
    <property type="molecule type" value="Genomic_DNA"/>
</dbReference>
<comment type="caution">
    <text evidence="3">The sequence shown here is derived from an EMBL/GenBank/DDBJ whole genome shotgun (WGS) entry which is preliminary data.</text>
</comment>
<dbReference type="AlphaFoldDB" id="A0A5C6AUK0"/>
<name>A0A5C6AUK0_9BACT</name>
<keyword evidence="2" id="KW-0472">Membrane</keyword>
<reference evidence="3 4" key="1">
    <citation type="submission" date="2019-02" db="EMBL/GenBank/DDBJ databases">
        <title>Deep-cultivation of Planctomycetes and their phenomic and genomic characterization uncovers novel biology.</title>
        <authorList>
            <person name="Wiegand S."/>
            <person name="Jogler M."/>
            <person name="Boedeker C."/>
            <person name="Pinto D."/>
            <person name="Vollmers J."/>
            <person name="Rivas-Marin E."/>
            <person name="Kohn T."/>
            <person name="Peeters S.H."/>
            <person name="Heuer A."/>
            <person name="Rast P."/>
            <person name="Oberbeckmann S."/>
            <person name="Bunk B."/>
            <person name="Jeske O."/>
            <person name="Meyerdierks A."/>
            <person name="Storesund J.E."/>
            <person name="Kallscheuer N."/>
            <person name="Luecker S."/>
            <person name="Lage O.M."/>
            <person name="Pohl T."/>
            <person name="Merkel B.J."/>
            <person name="Hornburger P."/>
            <person name="Mueller R.-W."/>
            <person name="Bruemmer F."/>
            <person name="Labrenz M."/>
            <person name="Spormann A.M."/>
            <person name="Op Den Camp H."/>
            <person name="Overmann J."/>
            <person name="Amann R."/>
            <person name="Jetten M.S.M."/>
            <person name="Mascher T."/>
            <person name="Medema M.H."/>
            <person name="Devos D.P."/>
            <person name="Kaster A.-K."/>
            <person name="Ovreas L."/>
            <person name="Rohde M."/>
            <person name="Galperin M.Y."/>
            <person name="Jogler C."/>
        </authorList>
    </citation>
    <scope>NUCLEOTIDE SEQUENCE [LARGE SCALE GENOMIC DNA]</scope>
    <source>
        <strain evidence="3 4">Pla52n</strain>
    </source>
</reference>
<keyword evidence="2" id="KW-0812">Transmembrane</keyword>
<feature type="transmembrane region" description="Helical" evidence="2">
    <location>
        <begin position="68"/>
        <end position="92"/>
    </location>
</feature>
<keyword evidence="4" id="KW-1185">Reference proteome</keyword>